<gene>
    <name evidence="1" type="ordered locus">BCB4264_A3614</name>
</gene>
<organism evidence="1 2">
    <name type="scientific">Bacillus cereus (strain B4264)</name>
    <dbReference type="NCBI Taxonomy" id="405532"/>
    <lineage>
        <taxon>Bacteria</taxon>
        <taxon>Bacillati</taxon>
        <taxon>Bacillota</taxon>
        <taxon>Bacilli</taxon>
        <taxon>Bacillales</taxon>
        <taxon>Bacillaceae</taxon>
        <taxon>Bacillus</taxon>
        <taxon>Bacillus cereus group</taxon>
    </lineage>
</organism>
<dbReference type="HOGENOM" id="CLU_203675_0_0_9"/>
<dbReference type="Proteomes" id="UP000007096">
    <property type="component" value="Chromosome"/>
</dbReference>
<name>B7HAM8_BACC4</name>
<sequence>MCKGKGYMEVIDQAVFAAKQQPNLSCLIRAISKHTTPEQFSNIMNDC</sequence>
<dbReference type="KEGG" id="bcb:BCB4264_A3614"/>
<dbReference type="EMBL" id="CP001176">
    <property type="protein sequence ID" value="ACK61620.1"/>
    <property type="molecule type" value="Genomic_DNA"/>
</dbReference>
<evidence type="ECO:0000313" key="2">
    <source>
        <dbReference type="Proteomes" id="UP000007096"/>
    </source>
</evidence>
<evidence type="ECO:0000313" key="1">
    <source>
        <dbReference type="EMBL" id="ACK61620.1"/>
    </source>
</evidence>
<protein>
    <submittedName>
        <fullName evidence="1">Uncharacterized protein</fullName>
    </submittedName>
</protein>
<proteinExistence type="predicted"/>
<dbReference type="AlphaFoldDB" id="B7HAM8"/>
<reference evidence="1 2" key="1">
    <citation type="submission" date="2008-10" db="EMBL/GenBank/DDBJ databases">
        <title>Genome sequence of Bacillus cereus B4264.</title>
        <authorList>
            <person name="Dodson R.J."/>
            <person name="Durkin A.S."/>
            <person name="Rosovitz M.J."/>
            <person name="Rasko D.A."/>
            <person name="Hoffmaster A."/>
            <person name="Ravel J."/>
            <person name="Sutton G."/>
        </authorList>
    </citation>
    <scope>NUCLEOTIDE SEQUENCE [LARGE SCALE GENOMIC DNA]</scope>
    <source>
        <strain evidence="1 2">B4264</strain>
    </source>
</reference>
<accession>B7HAM8</accession>